<evidence type="ECO:0000259" key="3">
    <source>
        <dbReference type="PROSITE" id="PS51175"/>
    </source>
</evidence>
<dbReference type="PANTHER" id="PTHR43737:SF1">
    <property type="entry name" value="DUF1501 DOMAIN-CONTAINING PROTEIN"/>
    <property type="match status" value="1"/>
</dbReference>
<feature type="chain" id="PRO_5002866421" description="CBM6 domain-containing protein" evidence="2">
    <location>
        <begin position="22"/>
        <end position="2657"/>
    </location>
</feature>
<feature type="compositionally biased region" description="Low complexity" evidence="1">
    <location>
        <begin position="141"/>
        <end position="158"/>
    </location>
</feature>
<dbReference type="KEGG" id="tps:THAPSDRAFT_24417"/>
<dbReference type="GeneID" id="7443233"/>
<feature type="signal peptide" evidence="2">
    <location>
        <begin position="1"/>
        <end position="21"/>
    </location>
</feature>
<dbReference type="Pfam" id="PF08811">
    <property type="entry name" value="DUF1800"/>
    <property type="match status" value="2"/>
</dbReference>
<keyword evidence="5" id="KW-1185">Reference proteome</keyword>
<dbReference type="PaxDb" id="35128-Thaps24417"/>
<dbReference type="SUPFAM" id="SSF49785">
    <property type="entry name" value="Galactose-binding domain-like"/>
    <property type="match status" value="1"/>
</dbReference>
<dbReference type="Proteomes" id="UP000001449">
    <property type="component" value="Chromosome 12"/>
</dbReference>
<dbReference type="InterPro" id="IPR008979">
    <property type="entry name" value="Galactose-bd-like_sf"/>
</dbReference>
<proteinExistence type="predicted"/>
<dbReference type="EMBL" id="CM000647">
    <property type="protein sequence ID" value="EED89589.1"/>
    <property type="molecule type" value="Genomic_DNA"/>
</dbReference>
<keyword evidence="2" id="KW-0732">Signal</keyword>
<dbReference type="PROSITE" id="PS51175">
    <property type="entry name" value="CBM6"/>
    <property type="match status" value="1"/>
</dbReference>
<dbReference type="GO" id="GO:0030246">
    <property type="term" value="F:carbohydrate binding"/>
    <property type="evidence" value="ECO:0007669"/>
    <property type="project" value="InterPro"/>
</dbReference>
<protein>
    <recommendedName>
        <fullName evidence="3">CBM6 domain-containing protein</fullName>
    </recommendedName>
</protein>
<sequence>MAFSSVSRYFFLFNLALLASSSNNFISEASNIINNNSSMDVNVNNSINDNNQRNLQSTTCCTTDSKTCVSDEKCNKNESRCAKSCKGGVWTTIVTATNEPTREPTKQPTFEPTGKPVVVQTLVPTDFPTTEMPSSSPETPAPTRSPSKSPSASPSKQPVTSQPTENPVTPAPTRNPSSPPSSSPTKKPTTSTPTSSPSVTKRVDTNAPTQSPTGQPTSSPSKIITESPTTAQPSNSPSSSPTKITKSPTSSPSKIPSTSPTKNPTTASPSKSPSQSTAPTTTNRAIACPAIGEKTALDPSNPVIVARSATDTLCGIYIESGDSLIPFARSYNGGGWEAAPGPRASLSSGILCDSESSECGVQLPILAGVNDSYILLAKDASMEDRKQISRFLEMTTFGATKEEINALNNGSWGEASMSTYFRQQIELDATGHREYFRKRVNPKWDASAQPARSDHPCSPNSKWRKYAFINQDRRHTIDSSYIYTSFEVVPEEANNVVKLYEADSVNDASCGQCNFKNSLTTSNTGYSGTGFYDFGGLQDWLEWTVDVAVGESGVVPVSFRFANGSSSYDGNRKMDVYVNDVLVKADYAFLHTDSWSYWKYSGLLYVDLSAGSNKIKLVVSAQNGGPNVDHMRVGKPPSVVLKTNGWPRTVATAGVGLLDDWPPLNLAEEVWFPSHPDPPQGDLYRYVYGRTRVGLLDGRNRYLDIGNPPIDFTGYEQYLPEHYFTFTEQDIFTSTASQLYSYPILEGQEFLLRDGIDDPICDLLPPFAEEYDAPVFGKLPNGEWMQWSPSILLEDNGPSINDIVSSANTLSDGGGKTFEQSSRVKCSNVQRSPFNEKTCHLSTDVTACSASQNAGEVQIPMTPTNIKAFYELADKYVYAIDGLVMESVNEHPCSKTKSRWLVESGSCTAPTVGLGDDTIAALKGAISASSDKNEYVKDVSRSLSCDAADITIDNIDIVIEVGGDCYTHVHPNHYNVYDFSGWVENHPGGSYHIQKWAEGWEVTEGWFLIFPENGNVTRGIPKHPMSRWYNNGGSSDIEYIQRIGDSIAFRDLPSQLMTDAIAERFGANTPSSIEGGVVVCGSIGEVSNNMSLSEVFDIESDEETTTSSDVMNNQKLVVWTEIALAGSDQLRQRMAWALAQILTLVPANIDGDQRTEIYLIYYDILVRHAFGNYRDILGEVSYSPLMAEHLSYVKSKSHSYTYRSDNKSVSRADENYAREVMQLFTIGLLKLNDDGTVALDEAGKPVEVYTNEDIESFARAWTGFDRAAARGNIEEVRRGSSDNRVDPMIIQQDWRDPFPKSNLNGGFIGDYYVRCSDLPDRSFLKKGAKYRLLGGDSSPSLIKDPSYFSRGGTYNITRAELDETSELYQRLYNNRNYDLEVVLENDIGCQERHIECIVDTLRVVKVGSVYYEYVQRPCVQMPFFGNGKQIQMYDNYRSGQMCANADVAQARAVCCRQERYGEVRYATMEAGKTYHYDGERVTFDTAKERCGELDVCVYEGVSVNRDTPNTEWFRKGYAWTSQDCEVLVKVNSEGYIAIVHDVATSYYDTVPFHVEEDETLNWFRVFWDGNEYPGSDEMNTCAAYKCKDKDDGSCVCRTKVAETAVFDSIAGLSKANILSQLFIGASEIPSTGRAVQGDGFIAYVVDSFGDKTTVFEVEDKGRPFLLMNVRSTVSLEGWEFTPHIYEAEAATIVDATVTDAGTSSATEGLYVDFGESSASSIEWNVDIENAGKYLIAWRYGLDSYPRPLRVFINDREQTRRAYNSPIPVVNYGGTPTDNYPLERCAGDCDNDGHCQNGLICHQNNNVPEETVPGCSQDSTSSTDYCVDPRDYTQGVLFLPTGGWDDDWLYSEPIEVELVSGANTIKLQIPAGYSQGPNVDHMKIEGLHTVGSTAAFRNPPQFMSLINDYSPYGVGEQTVRDAQYETNAVLDHYFYQDNTAPFLCTRIMQRFGFSNPSPSYVASCTNAFRTGLYDAGSERFGSGKYGSLEAMAASIILGQEATQASLAVEMSHGSIREPILKTLALMRSMKYQTKIPDTLDGPPMHNDFQVRLWEIHEQIGQSPYEFPTVFSFWLPEYVPDNGPVMTAGLVSPESMIMTMPNTIGLLNGMYSLIKYGLSDCNDGFGKYPGYSGCSDNGRYERSLGHLSYDPEGSSISDYIADIALLLTAGRLSDENRAIIEQACSVETNKASMTRCIQQLVVSTAEFHSTNPATKSNEARTTSINAGSNTKPYKAIVYFYLSGGCDSHNMLAPHTCTRGADVYDRYRKIRGESDTSPGVGLPKDRLNEIQANNVNQPCETFGIHEQLTLLKELYDDDQVNFIANAGLLAKPVTVDNYRGETPVQLFAHNAMTTEASREDLTDESLGTGIGGRIADVLTQQGLNTNTFSINGQQVLLTGSPGQGTSQFILSSSGLSDFNSNPSISNMNDVIKSLNNATTFDSGFFAETFSSKLSEALEKQELLKNEVDSTVVTTPFPDSGIANQLKTVTRLMQTAQARGVSRDIFFVTDGGYDTHANVDANLVNNFGRIDEALRAFVDETKHLNLWESTAMLQFSEFARTLDPNTGDGTDHGWGGVHFMMGGSVNGGKVLGEYPEDFEQSSTNPIALSRGRMVPTTPWDAMWKGTAEWFGVTSDEELDYVLPMAKNFPKDKIYDKAELYV</sequence>
<dbReference type="eggNOG" id="ENOG502T6CQ">
    <property type="taxonomic scope" value="Eukaryota"/>
</dbReference>
<evidence type="ECO:0000313" key="5">
    <source>
        <dbReference type="Proteomes" id="UP000001449"/>
    </source>
</evidence>
<name>B8C9Y3_THAPS</name>
<dbReference type="InterPro" id="IPR014917">
    <property type="entry name" value="DUF1800"/>
</dbReference>
<dbReference type="Pfam" id="PF07394">
    <property type="entry name" value="DUF1501"/>
    <property type="match status" value="1"/>
</dbReference>
<reference evidence="4 5" key="2">
    <citation type="journal article" date="2008" name="Nature">
        <title>The Phaeodactylum genome reveals the evolutionary history of diatom genomes.</title>
        <authorList>
            <person name="Bowler C."/>
            <person name="Allen A.E."/>
            <person name="Badger J.H."/>
            <person name="Grimwood J."/>
            <person name="Jabbari K."/>
            <person name="Kuo A."/>
            <person name="Maheswari U."/>
            <person name="Martens C."/>
            <person name="Maumus F."/>
            <person name="Otillar R.P."/>
            <person name="Rayko E."/>
            <person name="Salamov A."/>
            <person name="Vandepoele K."/>
            <person name="Beszteri B."/>
            <person name="Gruber A."/>
            <person name="Heijde M."/>
            <person name="Katinka M."/>
            <person name="Mock T."/>
            <person name="Valentin K."/>
            <person name="Verret F."/>
            <person name="Berges J.A."/>
            <person name="Brownlee C."/>
            <person name="Cadoret J.P."/>
            <person name="Chiovitti A."/>
            <person name="Choi C.J."/>
            <person name="Coesel S."/>
            <person name="De Martino A."/>
            <person name="Detter J.C."/>
            <person name="Durkin C."/>
            <person name="Falciatore A."/>
            <person name="Fournet J."/>
            <person name="Haruta M."/>
            <person name="Huysman M.J."/>
            <person name="Jenkins B.D."/>
            <person name="Jiroutova K."/>
            <person name="Jorgensen R.E."/>
            <person name="Joubert Y."/>
            <person name="Kaplan A."/>
            <person name="Kroger N."/>
            <person name="Kroth P.G."/>
            <person name="La Roche J."/>
            <person name="Lindquist E."/>
            <person name="Lommer M."/>
            <person name="Martin-Jezequel V."/>
            <person name="Lopez P.J."/>
            <person name="Lucas S."/>
            <person name="Mangogna M."/>
            <person name="McGinnis K."/>
            <person name="Medlin L.K."/>
            <person name="Montsant A."/>
            <person name="Oudot-Le Secq M.P."/>
            <person name="Napoli C."/>
            <person name="Obornik M."/>
            <person name="Parker M.S."/>
            <person name="Petit J.L."/>
            <person name="Porcel B.M."/>
            <person name="Poulsen N."/>
            <person name="Robison M."/>
            <person name="Rychlewski L."/>
            <person name="Rynearson T.A."/>
            <person name="Schmutz J."/>
            <person name="Shapiro H."/>
            <person name="Siaut M."/>
            <person name="Stanley M."/>
            <person name="Sussman M.R."/>
            <person name="Taylor A.R."/>
            <person name="Vardi A."/>
            <person name="von Dassow P."/>
            <person name="Vyverman W."/>
            <person name="Willis A."/>
            <person name="Wyrwicz L.S."/>
            <person name="Rokhsar D.S."/>
            <person name="Weissenbach J."/>
            <person name="Armbrust E.V."/>
            <person name="Green B.R."/>
            <person name="Van de Peer Y."/>
            <person name="Grigoriev I.V."/>
        </authorList>
    </citation>
    <scope>NUCLEOTIDE SEQUENCE [LARGE SCALE GENOMIC DNA]</scope>
    <source>
        <strain evidence="4 5">CCMP1335</strain>
    </source>
</reference>
<evidence type="ECO:0000313" key="4">
    <source>
        <dbReference type="EMBL" id="EED89589.1"/>
    </source>
</evidence>
<reference evidence="4 5" key="1">
    <citation type="journal article" date="2004" name="Science">
        <title>The genome of the diatom Thalassiosira pseudonana: ecology, evolution, and metabolism.</title>
        <authorList>
            <person name="Armbrust E.V."/>
            <person name="Berges J.A."/>
            <person name="Bowler C."/>
            <person name="Green B.R."/>
            <person name="Martinez D."/>
            <person name="Putnam N.H."/>
            <person name="Zhou S."/>
            <person name="Allen A.E."/>
            <person name="Apt K.E."/>
            <person name="Bechner M."/>
            <person name="Brzezinski M.A."/>
            <person name="Chaal B.K."/>
            <person name="Chiovitti A."/>
            <person name="Davis A.K."/>
            <person name="Demarest M.S."/>
            <person name="Detter J.C."/>
            <person name="Glavina T."/>
            <person name="Goodstein D."/>
            <person name="Hadi M.Z."/>
            <person name="Hellsten U."/>
            <person name="Hildebrand M."/>
            <person name="Jenkins B.D."/>
            <person name="Jurka J."/>
            <person name="Kapitonov V.V."/>
            <person name="Kroger N."/>
            <person name="Lau W.W."/>
            <person name="Lane T.W."/>
            <person name="Larimer F.W."/>
            <person name="Lippmeier J.C."/>
            <person name="Lucas S."/>
            <person name="Medina M."/>
            <person name="Montsant A."/>
            <person name="Obornik M."/>
            <person name="Parker M.S."/>
            <person name="Palenik B."/>
            <person name="Pazour G.J."/>
            <person name="Richardson P.M."/>
            <person name="Rynearson T.A."/>
            <person name="Saito M.A."/>
            <person name="Schwartz D.C."/>
            <person name="Thamatrakoln K."/>
            <person name="Valentin K."/>
            <person name="Vardi A."/>
            <person name="Wilkerson F.P."/>
            <person name="Rokhsar D.S."/>
        </authorList>
    </citation>
    <scope>NUCLEOTIDE SEQUENCE [LARGE SCALE GENOMIC DNA]</scope>
    <source>
        <strain evidence="4 5">CCMP1335</strain>
    </source>
</reference>
<feature type="compositionally biased region" description="Low complexity" evidence="1">
    <location>
        <begin position="208"/>
        <end position="282"/>
    </location>
</feature>
<accession>B8C9Y3</accession>
<feature type="region of interest" description="Disordered" evidence="1">
    <location>
        <begin position="96"/>
        <end position="282"/>
    </location>
</feature>
<evidence type="ECO:0000256" key="2">
    <source>
        <dbReference type="SAM" id="SignalP"/>
    </source>
</evidence>
<dbReference type="InterPro" id="IPR005084">
    <property type="entry name" value="CBM6"/>
</dbReference>
<dbReference type="OMA" id="LDYKIEF"/>
<dbReference type="InterPro" id="IPR010869">
    <property type="entry name" value="DUF1501"/>
</dbReference>
<feature type="compositionally biased region" description="Polar residues" evidence="1">
    <location>
        <begin position="127"/>
        <end position="138"/>
    </location>
</feature>
<gene>
    <name evidence="4" type="ORF">THAPSDRAFT_24417</name>
</gene>
<feature type="domain" description="CBM6" evidence="3">
    <location>
        <begin position="498"/>
        <end position="634"/>
    </location>
</feature>
<dbReference type="Gene3D" id="2.60.120.260">
    <property type="entry name" value="Galactose-binding domain-like"/>
    <property type="match status" value="3"/>
</dbReference>
<feature type="compositionally biased region" description="Low complexity" evidence="1">
    <location>
        <begin position="183"/>
        <end position="200"/>
    </location>
</feature>
<organism evidence="4 5">
    <name type="scientific">Thalassiosira pseudonana</name>
    <name type="common">Marine diatom</name>
    <name type="synonym">Cyclotella nana</name>
    <dbReference type="NCBI Taxonomy" id="35128"/>
    <lineage>
        <taxon>Eukaryota</taxon>
        <taxon>Sar</taxon>
        <taxon>Stramenopiles</taxon>
        <taxon>Ochrophyta</taxon>
        <taxon>Bacillariophyta</taxon>
        <taxon>Coscinodiscophyceae</taxon>
        <taxon>Thalassiosirophycidae</taxon>
        <taxon>Thalassiosirales</taxon>
        <taxon>Thalassiosiraceae</taxon>
        <taxon>Thalassiosira</taxon>
    </lineage>
</organism>
<evidence type="ECO:0000256" key="1">
    <source>
        <dbReference type="SAM" id="MobiDB-lite"/>
    </source>
</evidence>
<dbReference type="RefSeq" id="XP_002293128.1">
    <property type="nucleotide sequence ID" value="XM_002293092.1"/>
</dbReference>
<dbReference type="PANTHER" id="PTHR43737">
    <property type="entry name" value="BLL7424 PROTEIN"/>
    <property type="match status" value="1"/>
</dbReference>
<dbReference type="InParanoid" id="B8C9Y3"/>
<dbReference type="HOGENOM" id="CLU_000728_0_0_1"/>